<protein>
    <submittedName>
        <fullName evidence="2">Uncharacterized protein</fullName>
    </submittedName>
</protein>
<dbReference type="AlphaFoldDB" id="W2LK36"/>
<proteinExistence type="predicted"/>
<evidence type="ECO:0000313" key="2">
    <source>
        <dbReference type="EMBL" id="ETL97069.1"/>
    </source>
</evidence>
<feature type="compositionally biased region" description="Basic and acidic residues" evidence="1">
    <location>
        <begin position="136"/>
        <end position="152"/>
    </location>
</feature>
<name>W2LK36_PHYNI</name>
<reference evidence="2" key="1">
    <citation type="submission" date="2013-11" db="EMBL/GenBank/DDBJ databases">
        <title>The Genome Sequence of Phytophthora parasitica CHvinca01.</title>
        <authorList>
            <consortium name="The Broad Institute Genomics Platform"/>
            <person name="Russ C."/>
            <person name="Tyler B."/>
            <person name="Panabieres F."/>
            <person name="Shan W."/>
            <person name="Tripathy S."/>
            <person name="Grunwald N."/>
            <person name="Machado M."/>
            <person name="Johnson C.S."/>
            <person name="Arredondo F."/>
            <person name="Hong C."/>
            <person name="Coffey M."/>
            <person name="Young S.K."/>
            <person name="Zeng Q."/>
            <person name="Gargeya S."/>
            <person name="Fitzgerald M."/>
            <person name="Abouelleil A."/>
            <person name="Alvarado L."/>
            <person name="Chapman S.B."/>
            <person name="Gainer-Dewar J."/>
            <person name="Goldberg J."/>
            <person name="Griggs A."/>
            <person name="Gujja S."/>
            <person name="Hansen M."/>
            <person name="Howarth C."/>
            <person name="Imamovic A."/>
            <person name="Ireland A."/>
            <person name="Larimer J."/>
            <person name="McCowan C."/>
            <person name="Murphy C."/>
            <person name="Pearson M."/>
            <person name="Poon T.W."/>
            <person name="Priest M."/>
            <person name="Roberts A."/>
            <person name="Saif S."/>
            <person name="Shea T."/>
            <person name="Sykes S."/>
            <person name="Wortman J."/>
            <person name="Nusbaum C."/>
            <person name="Birren B."/>
        </authorList>
    </citation>
    <scope>NUCLEOTIDE SEQUENCE [LARGE SCALE GENOMIC DNA]</scope>
    <source>
        <strain evidence="2">CHvinca01</strain>
    </source>
</reference>
<organism evidence="2">
    <name type="scientific">Phytophthora nicotianae</name>
    <name type="common">Potato buckeye rot agent</name>
    <name type="synonym">Phytophthora parasitica</name>
    <dbReference type="NCBI Taxonomy" id="4792"/>
    <lineage>
        <taxon>Eukaryota</taxon>
        <taxon>Sar</taxon>
        <taxon>Stramenopiles</taxon>
        <taxon>Oomycota</taxon>
        <taxon>Peronosporomycetes</taxon>
        <taxon>Peronosporales</taxon>
        <taxon>Peronosporaceae</taxon>
        <taxon>Phytophthora</taxon>
    </lineage>
</organism>
<gene>
    <name evidence="2" type="ORF">L917_05574</name>
</gene>
<feature type="region of interest" description="Disordered" evidence="1">
    <location>
        <begin position="120"/>
        <end position="167"/>
    </location>
</feature>
<feature type="compositionally biased region" description="Acidic residues" evidence="1">
    <location>
        <begin position="156"/>
        <end position="167"/>
    </location>
</feature>
<dbReference type="VEuPathDB" id="FungiDB:PPTG_19440"/>
<evidence type="ECO:0000256" key="1">
    <source>
        <dbReference type="SAM" id="MobiDB-lite"/>
    </source>
</evidence>
<accession>W2LK36</accession>
<sequence>MDNEQLFGEDTELRRHEVTSRVWRQVVPFHVTTVAEAHVDARSQHQVEESNAVFPIEDFDYDENNDFSVDSDSNSRRPAKGGFVALLLSMSPVRDGGIDGDDDDIADTVLETVAVIDGGDGVGVGGDSGDDVGVDDGDRGADDAAFGDERSGSFDNDSDQDLSDTDYEPFTGDSEQLLIEAAEKLLRQAPRNSVEILVLHRRRARYRRLRLLTRVVACTPAIEMRQQEKETLHTPVPSARFNINSLSDKECLDRTGAVREESAVNASMSSVRIAVGWGFGQIISEWAMLDFKKKMSIGNVPVGMLYQVATILTNCVTIARHQNVISSYFDVPPPNFQEFFACTAD</sequence>
<dbReference type="EMBL" id="KI678771">
    <property type="protein sequence ID" value="ETL97069.1"/>
    <property type="molecule type" value="Genomic_DNA"/>
</dbReference>
<dbReference type="Proteomes" id="UP000054423">
    <property type="component" value="Unassembled WGS sequence"/>
</dbReference>